<evidence type="ECO:0000259" key="2">
    <source>
        <dbReference type="Pfam" id="PF03787"/>
    </source>
</evidence>
<dbReference type="PANTHER" id="PTHR39965:SF1">
    <property type="entry name" value="CRISPR SYSTEM CMR SUBUNIT CMR6"/>
    <property type="match status" value="1"/>
</dbReference>
<dbReference type="InterPro" id="IPR005537">
    <property type="entry name" value="RAMP_III_fam"/>
</dbReference>
<dbReference type="InterPro" id="IPR010172">
    <property type="entry name" value="CRISPR-assoc_prot_TM1791"/>
</dbReference>
<name>A0A7V3ZH63_DICTH</name>
<keyword evidence="1" id="KW-0051">Antiviral defense</keyword>
<dbReference type="AlphaFoldDB" id="A0A7V3ZH63"/>
<proteinExistence type="predicted"/>
<comment type="caution">
    <text evidence="3">The sequence shown here is derived from an EMBL/GenBank/DDBJ whole genome shotgun (WGS) entry which is preliminary data.</text>
</comment>
<evidence type="ECO:0000313" key="3">
    <source>
        <dbReference type="EMBL" id="HGK22927.1"/>
    </source>
</evidence>
<accession>A0A7V3ZH63</accession>
<reference evidence="3" key="1">
    <citation type="journal article" date="2020" name="mSystems">
        <title>Genome- and Community-Level Interaction Insights into Carbon Utilization and Element Cycling Functions of Hydrothermarchaeota in Hydrothermal Sediment.</title>
        <authorList>
            <person name="Zhou Z."/>
            <person name="Liu Y."/>
            <person name="Xu W."/>
            <person name="Pan J."/>
            <person name="Luo Z.H."/>
            <person name="Li M."/>
        </authorList>
    </citation>
    <scope>NUCLEOTIDE SEQUENCE [LARGE SCALE GENOMIC DNA]</scope>
    <source>
        <strain evidence="3">SpSt-70</strain>
    </source>
</reference>
<dbReference type="PANTHER" id="PTHR39965">
    <property type="entry name" value="CRISPR SYSTEM CMR SUBUNIT CMR6"/>
    <property type="match status" value="1"/>
</dbReference>
<gene>
    <name evidence="3" type="primary">cmr6</name>
    <name evidence="3" type="ORF">ENU78_00505</name>
</gene>
<feature type="domain" description="CRISPR type III-associated protein" evidence="2">
    <location>
        <begin position="104"/>
        <end position="292"/>
    </location>
</feature>
<dbReference type="GO" id="GO:0051607">
    <property type="term" value="P:defense response to virus"/>
    <property type="evidence" value="ECO:0007669"/>
    <property type="project" value="UniProtKB-KW"/>
</dbReference>
<dbReference type="Pfam" id="PF03787">
    <property type="entry name" value="RAMPs"/>
    <property type="match status" value="1"/>
</dbReference>
<dbReference type="NCBIfam" id="TIGR01898">
    <property type="entry name" value="cas_TM1791_cmr6"/>
    <property type="match status" value="1"/>
</dbReference>
<protein>
    <submittedName>
        <fullName evidence="3">Type III-B CRISPR module RAMP protein Cmr6</fullName>
    </submittedName>
</protein>
<evidence type="ECO:0000256" key="1">
    <source>
        <dbReference type="ARBA" id="ARBA00023118"/>
    </source>
</evidence>
<organism evidence="3">
    <name type="scientific">Dictyoglomus thermophilum</name>
    <dbReference type="NCBI Taxonomy" id="14"/>
    <lineage>
        <taxon>Bacteria</taxon>
        <taxon>Pseudomonadati</taxon>
        <taxon>Dictyoglomota</taxon>
        <taxon>Dictyoglomia</taxon>
        <taxon>Dictyoglomales</taxon>
        <taxon>Dictyoglomaceae</taxon>
        <taxon>Dictyoglomus</taxon>
    </lineage>
</organism>
<dbReference type="EMBL" id="DTDV01000003">
    <property type="protein sequence ID" value="HGK22927.1"/>
    <property type="molecule type" value="Genomic_DNA"/>
</dbReference>
<sequence length="293" mass="33927">MNIKILQNDYFNKDIKSIFNIYLNQEITQNKFNDINFFYLFNMPSISKKGNKLEIKLNEYIDKFTWNSLFIENIKNRIERTISNLKNIGLYICSDITLKVSWRLIVGLGASHPQETSMTLHHIYGIPYIPGSAVKGVTRHWAVLKFADNIAREINESFEKVIERVSSALETDVDLNKEIDGITFKDLLEIFGTQEHEGKIIFFDAYPIENLKLKIDIMNPHYPDYYTGNEPPTDWQNPIPIKFLTVDSNTKFQFYLAGKNKELLDKTKSLLKEALINYGIGAKTSLGYGIFEE</sequence>